<reference evidence="1 2" key="1">
    <citation type="submission" date="2019-09" db="EMBL/GenBank/DDBJ databases">
        <title>A chromosome-level genome assembly of the Chinese tupelo Nyssa sinensis.</title>
        <authorList>
            <person name="Yang X."/>
            <person name="Kang M."/>
            <person name="Yang Y."/>
            <person name="Xiong H."/>
            <person name="Wang M."/>
            <person name="Zhang Z."/>
            <person name="Wang Z."/>
            <person name="Wu H."/>
            <person name="Ma T."/>
            <person name="Liu J."/>
            <person name="Xi Z."/>
        </authorList>
    </citation>
    <scope>NUCLEOTIDE SEQUENCE [LARGE SCALE GENOMIC DNA]</scope>
    <source>
        <strain evidence="1">J267</strain>
        <tissue evidence="1">Leaf</tissue>
    </source>
</reference>
<evidence type="ECO:0000313" key="1">
    <source>
        <dbReference type="EMBL" id="KAA8550021.1"/>
    </source>
</evidence>
<dbReference type="OrthoDB" id="783370at2759"/>
<dbReference type="Proteomes" id="UP000325577">
    <property type="component" value="Linkage Group LG0"/>
</dbReference>
<proteinExistence type="predicted"/>
<protein>
    <submittedName>
        <fullName evidence="1">Uncharacterized protein</fullName>
    </submittedName>
</protein>
<sequence length="77" mass="8522">MPRVRDLWTRLVRVALRKERTGAGAYGRPGSGIAGAQQITQILSSISNNGLKRTTACDDEHGTRVMQTWLEHLMTGE</sequence>
<name>A0A5J5C8X1_9ASTE</name>
<accession>A0A5J5C8X1</accession>
<dbReference type="EMBL" id="CM018031">
    <property type="protein sequence ID" value="KAA8550021.1"/>
    <property type="molecule type" value="Genomic_DNA"/>
</dbReference>
<dbReference type="AlphaFoldDB" id="A0A5J5C8X1"/>
<evidence type="ECO:0000313" key="2">
    <source>
        <dbReference type="Proteomes" id="UP000325577"/>
    </source>
</evidence>
<organism evidence="1 2">
    <name type="scientific">Nyssa sinensis</name>
    <dbReference type="NCBI Taxonomy" id="561372"/>
    <lineage>
        <taxon>Eukaryota</taxon>
        <taxon>Viridiplantae</taxon>
        <taxon>Streptophyta</taxon>
        <taxon>Embryophyta</taxon>
        <taxon>Tracheophyta</taxon>
        <taxon>Spermatophyta</taxon>
        <taxon>Magnoliopsida</taxon>
        <taxon>eudicotyledons</taxon>
        <taxon>Gunneridae</taxon>
        <taxon>Pentapetalae</taxon>
        <taxon>asterids</taxon>
        <taxon>Cornales</taxon>
        <taxon>Nyssaceae</taxon>
        <taxon>Nyssa</taxon>
    </lineage>
</organism>
<keyword evidence="2" id="KW-1185">Reference proteome</keyword>
<gene>
    <name evidence="1" type="ORF">F0562_001705</name>
</gene>